<dbReference type="InterPro" id="IPR000719">
    <property type="entry name" value="Prot_kinase_dom"/>
</dbReference>
<dbReference type="InterPro" id="IPR011009">
    <property type="entry name" value="Kinase-like_dom_sf"/>
</dbReference>
<reference evidence="19" key="2">
    <citation type="submission" date="2018-10" db="UniProtKB">
        <authorList>
            <consortium name="EnsemblPlants"/>
        </authorList>
    </citation>
    <scope>IDENTIFICATION</scope>
</reference>
<dbReference type="EnsemblPlants" id="TraesCS6B02G415000.1">
    <property type="protein sequence ID" value="TraesCS6B02G415000.1"/>
    <property type="gene ID" value="TraesCS6B02G415000"/>
</dbReference>
<keyword evidence="6 16" id="KW-0732">Signal</keyword>
<keyword evidence="12 14" id="KW-1015">Disulfide bond</keyword>
<dbReference type="Gramene" id="TraesCS6B03G1169000.1">
    <property type="protein sequence ID" value="TraesCS6B03G1169000.1.CDS"/>
    <property type="gene ID" value="TraesCS6B03G1169000"/>
</dbReference>
<dbReference type="InterPro" id="IPR001245">
    <property type="entry name" value="Ser-Thr/Tyr_kinase_cat_dom"/>
</dbReference>
<keyword evidence="7 15" id="KW-0547">Nucleotide-binding</keyword>
<evidence type="ECO:0000259" key="17">
    <source>
        <dbReference type="PROSITE" id="PS50011"/>
    </source>
</evidence>
<evidence type="ECO:0000256" key="11">
    <source>
        <dbReference type="ARBA" id="ARBA00023136"/>
    </source>
</evidence>
<dbReference type="Pfam" id="PF07645">
    <property type="entry name" value="EGF_CA"/>
    <property type="match status" value="1"/>
</dbReference>
<evidence type="ECO:0000256" key="7">
    <source>
        <dbReference type="ARBA" id="ARBA00022741"/>
    </source>
</evidence>
<dbReference type="SMR" id="A0A3B6PUH0"/>
<evidence type="ECO:0000256" key="4">
    <source>
        <dbReference type="ARBA" id="ARBA00022679"/>
    </source>
</evidence>
<dbReference type="SMART" id="SM00220">
    <property type="entry name" value="S_TKc"/>
    <property type="match status" value="1"/>
</dbReference>
<dbReference type="Gene3D" id="3.30.200.20">
    <property type="entry name" value="Phosphorylase Kinase, domain 1"/>
    <property type="match status" value="1"/>
</dbReference>
<feature type="disulfide bond" evidence="14">
    <location>
        <begin position="310"/>
        <end position="320"/>
    </location>
</feature>
<dbReference type="Gramene" id="TraesCS6B02G415000.1">
    <property type="protein sequence ID" value="TraesCS6B02G415000.1"/>
    <property type="gene ID" value="TraesCS6B02G415000"/>
</dbReference>
<dbReference type="GO" id="GO:0005886">
    <property type="term" value="C:plasma membrane"/>
    <property type="evidence" value="ECO:0000318"/>
    <property type="project" value="GO_Central"/>
</dbReference>
<keyword evidence="4" id="KW-0808">Transferase</keyword>
<evidence type="ECO:0000256" key="15">
    <source>
        <dbReference type="PROSITE-ProRule" id="PRU10141"/>
    </source>
</evidence>
<sequence>MSRMAISVLLLLIVLHLLLVAEGSAQRVALPGCRDRCGNITVPYPFGIGAGCYRDSQGGFQLECHDDSGRSPPRLTVYGYNHRLGALSLASGEARAYLNATRECYDSTGGSVDRDTSSTYMALIGSVYIFSSTKNRLVALGCPNLGYFVDGAGYYVSGCMSVCRPSQNALPGPCTGVGCCQSEIPPGINYFEPYQRNFPPGQNGNSDSAFINNATSCHYVFLVDTEWFNYTNQVFLNRTDNFDVPVVLDWAVRNVGNCSAARLNATDFACRSVRSECFDVTNGPGYRCSCSQGYQGNPYLDDGCTDIDECQLKDACHGVCTNTQGSHTCRCPAGTSGNATRKDGCQSMDRFTLALKKRKLIKAKQSFFEHNGGVILQQQIRSYSDAAGGGGVGFKIFSEEELKKATNNFAADQILGRGGHGIVYRGVLEDKTIVAIKNSKMMEATEAKEFAREMLILSQINHRNIVKLHGCCLEVEVPMLVYEYVSNGTLYHYIHGGEGLDTNKALDTRLQIAAESAEALSYMHSSASPPILHGDVKTANILLDGTLTAEVSDFGAPKLQPSDEAEIATLVQGTCGYLDPEYLMTCQLKDKSDVYSFGVVLLELLTGKKVLCFDGPEEDRSLVSRFTTAVKADQHDQARP</sequence>
<dbReference type="PROSITE" id="PS00108">
    <property type="entry name" value="PROTEIN_KINASE_ST"/>
    <property type="match status" value="1"/>
</dbReference>
<dbReference type="InterPro" id="IPR008271">
    <property type="entry name" value="Ser/Thr_kinase_AS"/>
</dbReference>
<evidence type="ECO:0000256" key="10">
    <source>
        <dbReference type="ARBA" id="ARBA00022989"/>
    </source>
</evidence>
<evidence type="ECO:0000259" key="18">
    <source>
        <dbReference type="PROSITE" id="PS50026"/>
    </source>
</evidence>
<feature type="signal peptide" evidence="16">
    <location>
        <begin position="1"/>
        <end position="25"/>
    </location>
</feature>
<dbReference type="Proteomes" id="UP000019116">
    <property type="component" value="Chromosome 6B"/>
</dbReference>
<evidence type="ECO:0000256" key="9">
    <source>
        <dbReference type="ARBA" id="ARBA00022840"/>
    </source>
</evidence>
<dbReference type="InterPro" id="IPR049883">
    <property type="entry name" value="NOTCH1_EGF-like"/>
</dbReference>
<dbReference type="GO" id="GO:0005509">
    <property type="term" value="F:calcium ion binding"/>
    <property type="evidence" value="ECO:0007669"/>
    <property type="project" value="InterPro"/>
</dbReference>
<dbReference type="GO" id="GO:0005524">
    <property type="term" value="F:ATP binding"/>
    <property type="evidence" value="ECO:0007669"/>
    <property type="project" value="UniProtKB-UniRule"/>
</dbReference>
<dbReference type="Pfam" id="PF13947">
    <property type="entry name" value="GUB_WAK_bind"/>
    <property type="match status" value="1"/>
</dbReference>
<dbReference type="SMART" id="SM00179">
    <property type="entry name" value="EGF_CA"/>
    <property type="match status" value="1"/>
</dbReference>
<dbReference type="OrthoDB" id="642521at2759"/>
<dbReference type="GO" id="GO:0007166">
    <property type="term" value="P:cell surface receptor signaling pathway"/>
    <property type="evidence" value="ECO:0000318"/>
    <property type="project" value="GO_Central"/>
</dbReference>
<evidence type="ECO:0000256" key="12">
    <source>
        <dbReference type="ARBA" id="ARBA00023157"/>
    </source>
</evidence>
<dbReference type="PANTHER" id="PTHR27005">
    <property type="entry name" value="WALL-ASSOCIATED RECEPTOR KINASE-LIKE 21"/>
    <property type="match status" value="1"/>
</dbReference>
<dbReference type="InterPro" id="IPR025287">
    <property type="entry name" value="WAK_GUB"/>
</dbReference>
<dbReference type="GO" id="GO:0030247">
    <property type="term" value="F:polysaccharide binding"/>
    <property type="evidence" value="ECO:0007669"/>
    <property type="project" value="InterPro"/>
</dbReference>
<dbReference type="STRING" id="4565.A0A3B6PUH0"/>
<evidence type="ECO:0000256" key="13">
    <source>
        <dbReference type="ARBA" id="ARBA00023180"/>
    </source>
</evidence>
<dbReference type="FunFam" id="3.30.200.20:FF:000043">
    <property type="entry name" value="Wall-associated receptor kinase 2"/>
    <property type="match status" value="1"/>
</dbReference>
<comment type="caution">
    <text evidence="14">Lacks conserved residue(s) required for the propagation of feature annotation.</text>
</comment>
<evidence type="ECO:0000256" key="14">
    <source>
        <dbReference type="PROSITE-ProRule" id="PRU00076"/>
    </source>
</evidence>
<evidence type="ECO:0000256" key="6">
    <source>
        <dbReference type="ARBA" id="ARBA00022729"/>
    </source>
</evidence>
<comment type="subcellular location">
    <subcellularLocation>
        <location evidence="1">Membrane</location>
        <topology evidence="1">Single-pass type I membrane protein</topology>
    </subcellularLocation>
</comment>
<dbReference type="CDD" id="cd00054">
    <property type="entry name" value="EGF_CA"/>
    <property type="match status" value="1"/>
</dbReference>
<feature type="chain" id="PRO_5043179236" description="Protein kinase domain-containing protein" evidence="16">
    <location>
        <begin position="26"/>
        <end position="640"/>
    </location>
</feature>
<keyword evidence="2" id="KW-0723">Serine/threonine-protein kinase</keyword>
<evidence type="ECO:0000256" key="3">
    <source>
        <dbReference type="ARBA" id="ARBA00022536"/>
    </source>
</evidence>
<proteinExistence type="predicted"/>
<keyword evidence="11" id="KW-0472">Membrane</keyword>
<evidence type="ECO:0000256" key="2">
    <source>
        <dbReference type="ARBA" id="ARBA00022527"/>
    </source>
</evidence>
<dbReference type="SUPFAM" id="SSF56112">
    <property type="entry name" value="Protein kinase-like (PK-like)"/>
    <property type="match status" value="1"/>
</dbReference>
<evidence type="ECO:0000256" key="16">
    <source>
        <dbReference type="SAM" id="SignalP"/>
    </source>
</evidence>
<dbReference type="PANTHER" id="PTHR27005:SF371">
    <property type="entry name" value="PROTEIN KINASE DOMAIN-CONTAINING PROTEIN"/>
    <property type="match status" value="1"/>
</dbReference>
<evidence type="ECO:0000313" key="19">
    <source>
        <dbReference type="EnsemblPlants" id="TraesCS6B02G415000.1"/>
    </source>
</evidence>
<dbReference type="Gene3D" id="2.10.25.10">
    <property type="entry name" value="Laminin"/>
    <property type="match status" value="2"/>
</dbReference>
<dbReference type="Gramene" id="TraesKAR6B01G0450520.1">
    <property type="protein sequence ID" value="cds.TraesKAR6B01G0450520.1"/>
    <property type="gene ID" value="TraesKAR6B01G0450520"/>
</dbReference>
<dbReference type="SUPFAM" id="SSF57196">
    <property type="entry name" value="EGF/Laminin"/>
    <property type="match status" value="1"/>
</dbReference>
<dbReference type="PROSITE" id="PS50011">
    <property type="entry name" value="PROTEIN_KINASE_DOM"/>
    <property type="match status" value="1"/>
</dbReference>
<dbReference type="InterPro" id="IPR017441">
    <property type="entry name" value="Protein_kinase_ATP_BS"/>
</dbReference>
<keyword evidence="13" id="KW-0325">Glycoprotein</keyword>
<name>A0A3B6PUH0_WHEAT</name>
<dbReference type="InterPro" id="IPR000742">
    <property type="entry name" value="EGF"/>
</dbReference>
<dbReference type="Pfam" id="PF07714">
    <property type="entry name" value="PK_Tyr_Ser-Thr"/>
    <property type="match status" value="1"/>
</dbReference>
<accession>A0A3B6PUH0</accession>
<evidence type="ECO:0000256" key="8">
    <source>
        <dbReference type="ARBA" id="ARBA00022777"/>
    </source>
</evidence>
<dbReference type="PROSITE" id="PS50026">
    <property type="entry name" value="EGF_3"/>
    <property type="match status" value="1"/>
</dbReference>
<evidence type="ECO:0000313" key="20">
    <source>
        <dbReference type="Proteomes" id="UP000019116"/>
    </source>
</evidence>
<dbReference type="SMART" id="SM00181">
    <property type="entry name" value="EGF"/>
    <property type="match status" value="2"/>
</dbReference>
<dbReference type="GO" id="GO:0004674">
    <property type="term" value="F:protein serine/threonine kinase activity"/>
    <property type="evidence" value="ECO:0007669"/>
    <property type="project" value="UniProtKB-KW"/>
</dbReference>
<dbReference type="InterPro" id="IPR001881">
    <property type="entry name" value="EGF-like_Ca-bd_dom"/>
</dbReference>
<feature type="binding site" evidence="15">
    <location>
        <position position="437"/>
    </location>
    <ligand>
        <name>ATP</name>
        <dbReference type="ChEBI" id="CHEBI:30616"/>
    </ligand>
</feature>
<reference evidence="19" key="1">
    <citation type="submission" date="2018-08" db="EMBL/GenBank/DDBJ databases">
        <authorList>
            <person name="Rossello M."/>
        </authorList>
    </citation>
    <scope>NUCLEOTIDE SEQUENCE [LARGE SCALE GENOMIC DNA]</scope>
    <source>
        <strain evidence="19">cv. Chinese Spring</strain>
    </source>
</reference>
<evidence type="ECO:0008006" key="21">
    <source>
        <dbReference type="Google" id="ProtNLM"/>
    </source>
</evidence>
<keyword evidence="20" id="KW-1185">Reference proteome</keyword>
<feature type="domain" description="EGF-like" evidence="18">
    <location>
        <begin position="306"/>
        <end position="346"/>
    </location>
</feature>
<dbReference type="PROSITE" id="PS00107">
    <property type="entry name" value="PROTEIN_KINASE_ATP"/>
    <property type="match status" value="1"/>
</dbReference>
<evidence type="ECO:0000256" key="1">
    <source>
        <dbReference type="ARBA" id="ARBA00004479"/>
    </source>
</evidence>
<organism evidence="19">
    <name type="scientific">Triticum aestivum</name>
    <name type="common">Wheat</name>
    <dbReference type="NCBI Taxonomy" id="4565"/>
    <lineage>
        <taxon>Eukaryota</taxon>
        <taxon>Viridiplantae</taxon>
        <taxon>Streptophyta</taxon>
        <taxon>Embryophyta</taxon>
        <taxon>Tracheophyta</taxon>
        <taxon>Spermatophyta</taxon>
        <taxon>Magnoliopsida</taxon>
        <taxon>Liliopsida</taxon>
        <taxon>Poales</taxon>
        <taxon>Poaceae</taxon>
        <taxon>BOP clade</taxon>
        <taxon>Pooideae</taxon>
        <taxon>Triticodae</taxon>
        <taxon>Triticeae</taxon>
        <taxon>Triticinae</taxon>
        <taxon>Triticum</taxon>
    </lineage>
</organism>
<dbReference type="Gene3D" id="1.10.510.10">
    <property type="entry name" value="Transferase(Phosphotransferase) domain 1"/>
    <property type="match status" value="1"/>
</dbReference>
<dbReference type="InterPro" id="IPR045274">
    <property type="entry name" value="WAK-like"/>
</dbReference>
<dbReference type="Gramene" id="TraesWEE_scaffold_064872_01G000100.1">
    <property type="protein sequence ID" value="TraesWEE_scaffold_064872_01G000100.1"/>
    <property type="gene ID" value="TraesWEE_scaffold_064872_01G000100"/>
</dbReference>
<keyword evidence="3 14" id="KW-0245">EGF-like domain</keyword>
<keyword evidence="5" id="KW-0812">Transmembrane</keyword>
<evidence type="ECO:0000256" key="5">
    <source>
        <dbReference type="ARBA" id="ARBA00022692"/>
    </source>
</evidence>
<feature type="domain" description="Protein kinase" evidence="17">
    <location>
        <begin position="409"/>
        <end position="640"/>
    </location>
</feature>
<keyword evidence="8" id="KW-0418">Kinase</keyword>
<keyword evidence="9 15" id="KW-0067">ATP-binding</keyword>
<dbReference type="AlphaFoldDB" id="A0A3B6PUH0"/>
<protein>
    <recommendedName>
        <fullName evidence="21">Protein kinase domain-containing protein</fullName>
    </recommendedName>
</protein>
<keyword evidence="10" id="KW-1133">Transmembrane helix</keyword>